<keyword evidence="4" id="KW-1185">Reference proteome</keyword>
<dbReference type="AlphaFoldDB" id="A0A4W3GD42"/>
<reference evidence="4" key="2">
    <citation type="journal article" date="2007" name="PLoS Biol.">
        <title>Survey sequencing and comparative analysis of the elephant shark (Callorhinchus milii) genome.</title>
        <authorList>
            <person name="Venkatesh B."/>
            <person name="Kirkness E.F."/>
            <person name="Loh Y.H."/>
            <person name="Halpern A.L."/>
            <person name="Lee A.P."/>
            <person name="Johnson J."/>
            <person name="Dandona N."/>
            <person name="Viswanathan L.D."/>
            <person name="Tay A."/>
            <person name="Venter J.C."/>
            <person name="Strausberg R.L."/>
            <person name="Brenner S."/>
        </authorList>
    </citation>
    <scope>NUCLEOTIDE SEQUENCE [LARGE SCALE GENOMIC DNA]</scope>
</reference>
<dbReference type="STRING" id="7868.ENSCMIP00000001198"/>
<feature type="compositionally biased region" description="Acidic residues" evidence="2">
    <location>
        <begin position="155"/>
        <end position="165"/>
    </location>
</feature>
<dbReference type="Proteomes" id="UP000314986">
    <property type="component" value="Unassembled WGS sequence"/>
</dbReference>
<dbReference type="PANTHER" id="PTHR16271:SF10">
    <property type="entry name" value="F-BOX ONLY PROTEIN 46"/>
    <property type="match status" value="1"/>
</dbReference>
<dbReference type="Ensembl" id="ENSCMIT00000001258.1">
    <property type="protein sequence ID" value="ENSCMIP00000001198.1"/>
    <property type="gene ID" value="ENSCMIG00000000806.1"/>
</dbReference>
<dbReference type="GeneTree" id="ENSGT00530000064222"/>
<reference evidence="3" key="5">
    <citation type="submission" date="2025-09" db="UniProtKB">
        <authorList>
            <consortium name="Ensembl"/>
        </authorList>
    </citation>
    <scope>IDENTIFICATION</scope>
</reference>
<protein>
    <submittedName>
        <fullName evidence="3">F-box only protein 46-like</fullName>
    </submittedName>
</protein>
<reference evidence="4" key="3">
    <citation type="journal article" date="2014" name="Nature">
        <title>Elephant shark genome provides unique insights into gnathostome evolution.</title>
        <authorList>
            <consortium name="International Elephant Shark Genome Sequencing Consortium"/>
            <person name="Venkatesh B."/>
            <person name="Lee A.P."/>
            <person name="Ravi V."/>
            <person name="Maurya A.K."/>
            <person name="Lian M.M."/>
            <person name="Swann J.B."/>
            <person name="Ohta Y."/>
            <person name="Flajnik M.F."/>
            <person name="Sutoh Y."/>
            <person name="Kasahara M."/>
            <person name="Hoon S."/>
            <person name="Gangu V."/>
            <person name="Roy S.W."/>
            <person name="Irimia M."/>
            <person name="Korzh V."/>
            <person name="Kondrychyn I."/>
            <person name="Lim Z.W."/>
            <person name="Tay B.H."/>
            <person name="Tohari S."/>
            <person name="Kong K.W."/>
            <person name="Ho S."/>
            <person name="Lorente-Galdos B."/>
            <person name="Quilez J."/>
            <person name="Marques-Bonet T."/>
            <person name="Raney B.J."/>
            <person name="Ingham P.W."/>
            <person name="Tay A."/>
            <person name="Hillier L.W."/>
            <person name="Minx P."/>
            <person name="Boehm T."/>
            <person name="Wilson R.K."/>
            <person name="Brenner S."/>
            <person name="Warren W.C."/>
        </authorList>
    </citation>
    <scope>NUCLEOTIDE SEQUENCE [LARGE SCALE GENOMIC DNA]</scope>
</reference>
<feature type="compositionally biased region" description="Acidic residues" evidence="2">
    <location>
        <begin position="397"/>
        <end position="407"/>
    </location>
</feature>
<accession>A0A4W3GD42</accession>
<evidence type="ECO:0000313" key="4">
    <source>
        <dbReference type="Proteomes" id="UP000314986"/>
    </source>
</evidence>
<proteinExistence type="predicted"/>
<dbReference type="InParanoid" id="A0A4W3GD42"/>
<feature type="region of interest" description="Disordered" evidence="2">
    <location>
        <begin position="28"/>
        <end position="101"/>
    </location>
</feature>
<evidence type="ECO:0000256" key="2">
    <source>
        <dbReference type="SAM" id="MobiDB-lite"/>
    </source>
</evidence>
<reference evidence="3" key="4">
    <citation type="submission" date="2025-08" db="UniProtKB">
        <authorList>
            <consortium name="Ensembl"/>
        </authorList>
    </citation>
    <scope>IDENTIFICATION</scope>
</reference>
<feature type="region of interest" description="Disordered" evidence="2">
    <location>
        <begin position="356"/>
        <end position="407"/>
    </location>
</feature>
<sequence length="407" mass="42041">MLDTWYVIKPGNTREKIAFFVAHQCGVTGTGTGTGTGSRHNLNSMKVKGNWETDGTKPKRRRKSHDPGKRPPGHPGGRETGQTETLRLCPAGPGDSPAGGGPVCHTDLVSVAEMVALVEQRASAALRGYAKPCRHPDTDTNPDPPTTSPVVSRVDEEDDDEEEGGVESRGAPDTNRVAEAIAKIESGLREPPGGGGGGGRGEEEEEEEEEKALPRRNGLSKGEGSVPGGKAGAEVRIAFRVASSDNRATGEPPVAHANHAGANAGCIFVSCNRQAVPGLRRSVEKITCDLYQLIGPSPDGAFPPEIGPDRAGGVSGSAAVASAAKPATETPADRLNGFHLEVVVTGGVEPCVFFGEGSEEESPGTGVVGPPGGPGGGGAPATVRVTVSPDPQRRSLEEEEEAEEVEE</sequence>
<feature type="compositionally biased region" description="Gly residues" evidence="2">
    <location>
        <begin position="366"/>
        <end position="379"/>
    </location>
</feature>
<feature type="region of interest" description="Disordered" evidence="2">
    <location>
        <begin position="130"/>
        <end position="231"/>
    </location>
</feature>
<organism evidence="3 4">
    <name type="scientific">Callorhinchus milii</name>
    <name type="common">Ghost shark</name>
    <dbReference type="NCBI Taxonomy" id="7868"/>
    <lineage>
        <taxon>Eukaryota</taxon>
        <taxon>Metazoa</taxon>
        <taxon>Chordata</taxon>
        <taxon>Craniata</taxon>
        <taxon>Vertebrata</taxon>
        <taxon>Chondrichthyes</taxon>
        <taxon>Holocephali</taxon>
        <taxon>Chimaeriformes</taxon>
        <taxon>Callorhinchidae</taxon>
        <taxon>Callorhinchus</taxon>
    </lineage>
</organism>
<evidence type="ECO:0000313" key="3">
    <source>
        <dbReference type="Ensembl" id="ENSCMIP00000001198.1"/>
    </source>
</evidence>
<name>A0A4W3GD42_CALMI</name>
<evidence type="ECO:0000256" key="1">
    <source>
        <dbReference type="ARBA" id="ARBA00022786"/>
    </source>
</evidence>
<dbReference type="InterPro" id="IPR039594">
    <property type="entry name" value="FBXO34/46"/>
</dbReference>
<dbReference type="PANTHER" id="PTHR16271">
    <property type="entry name" value="F-BOX ONLY PROTEIN 34/46 FAMILY MEMBER"/>
    <property type="match status" value="1"/>
</dbReference>
<reference evidence="4" key="1">
    <citation type="journal article" date="2006" name="Science">
        <title>Ancient noncoding elements conserved in the human genome.</title>
        <authorList>
            <person name="Venkatesh B."/>
            <person name="Kirkness E.F."/>
            <person name="Loh Y.H."/>
            <person name="Halpern A.L."/>
            <person name="Lee A.P."/>
            <person name="Johnson J."/>
            <person name="Dandona N."/>
            <person name="Viswanathan L.D."/>
            <person name="Tay A."/>
            <person name="Venter J.C."/>
            <person name="Strausberg R.L."/>
            <person name="Brenner S."/>
        </authorList>
    </citation>
    <scope>NUCLEOTIDE SEQUENCE [LARGE SCALE GENOMIC DNA]</scope>
</reference>
<keyword evidence="1" id="KW-0833">Ubl conjugation pathway</keyword>